<sequence>MLENIQEIIGEAATWLMNSRLPVNADNLMMVLRARSVMVKEKQQLRILESCIRYLRARLVKPL</sequence>
<protein>
    <submittedName>
        <fullName evidence="1">Uncharacterized protein</fullName>
    </submittedName>
</protein>
<organism evidence="1 2">
    <name type="scientific">Pseudescherichia vulneris NBRC 102420</name>
    <dbReference type="NCBI Taxonomy" id="1115515"/>
    <lineage>
        <taxon>Bacteria</taxon>
        <taxon>Pseudomonadati</taxon>
        <taxon>Pseudomonadota</taxon>
        <taxon>Gammaproteobacteria</taxon>
        <taxon>Enterobacterales</taxon>
        <taxon>Enterobacteriaceae</taxon>
        <taxon>Pseudescherichia</taxon>
    </lineage>
</organism>
<proteinExistence type="predicted"/>
<name>A0A090UZZ2_PSEVU</name>
<comment type="caution">
    <text evidence="1">The sequence shown here is derived from an EMBL/GenBank/DDBJ whole genome shotgun (WGS) entry which is preliminary data.</text>
</comment>
<dbReference type="Proteomes" id="UP000029462">
    <property type="component" value="Unassembled WGS sequence"/>
</dbReference>
<reference evidence="1 2" key="1">
    <citation type="submission" date="2014-09" db="EMBL/GenBank/DDBJ databases">
        <title>Whole genome shotgun sequence of Escherichia vulneris NBRC 102420.</title>
        <authorList>
            <person name="Yoshida Y."/>
            <person name="Hosoyama A."/>
            <person name="Tsuchikane K."/>
            <person name="Ohji S."/>
            <person name="Ichikawa N."/>
            <person name="Kimura A."/>
            <person name="Yamazoe A."/>
            <person name="Ezaki T."/>
            <person name="Fujita N."/>
        </authorList>
    </citation>
    <scope>NUCLEOTIDE SEQUENCE [LARGE SCALE GENOMIC DNA]</scope>
    <source>
        <strain evidence="1 2">NBRC 102420</strain>
    </source>
</reference>
<evidence type="ECO:0000313" key="1">
    <source>
        <dbReference type="EMBL" id="GAL58116.1"/>
    </source>
</evidence>
<dbReference type="AlphaFoldDB" id="A0A090UZZ2"/>
<dbReference type="EMBL" id="BBMZ01000009">
    <property type="protein sequence ID" value="GAL58116.1"/>
    <property type="molecule type" value="Genomic_DNA"/>
</dbReference>
<dbReference type="STRING" id="1115515.EV102420_09_01480"/>
<keyword evidence="2" id="KW-1185">Reference proteome</keyword>
<gene>
    <name evidence="1" type="ORF">EV102420_09_01480</name>
</gene>
<evidence type="ECO:0000313" key="2">
    <source>
        <dbReference type="Proteomes" id="UP000029462"/>
    </source>
</evidence>
<accession>A0A090UZZ2</accession>